<dbReference type="InterPro" id="IPR034035">
    <property type="entry name" value="Astacin-like_dom"/>
</dbReference>
<comment type="caution">
    <text evidence="10">The sequence shown here is derived from an EMBL/GenBank/DDBJ whole genome shotgun (WGS) entry which is preliminary data.</text>
</comment>
<dbReference type="CDD" id="cd04280">
    <property type="entry name" value="ZnMc_astacin_like"/>
    <property type="match status" value="1"/>
</dbReference>
<feature type="binding site" evidence="6">
    <location>
        <position position="139"/>
    </location>
    <ligand>
        <name>Zn(2+)</name>
        <dbReference type="ChEBI" id="CHEBI:29105"/>
        <note>catalytic</note>
    </ligand>
</feature>
<keyword evidence="3 6" id="KW-0378">Hydrolase</keyword>
<evidence type="ECO:0000256" key="5">
    <source>
        <dbReference type="ARBA" id="ARBA00023049"/>
    </source>
</evidence>
<feature type="binding site" evidence="6">
    <location>
        <position position="133"/>
    </location>
    <ligand>
        <name>Zn(2+)</name>
        <dbReference type="ChEBI" id="CHEBI:29105"/>
        <note>catalytic</note>
    </ligand>
</feature>
<keyword evidence="1 6" id="KW-0645">Protease</keyword>
<dbReference type="Gene3D" id="3.40.390.10">
    <property type="entry name" value="Collagenase (Catalytic Domain)"/>
    <property type="match status" value="1"/>
</dbReference>
<dbReference type="Proteomes" id="UP001159405">
    <property type="component" value="Unassembled WGS sequence"/>
</dbReference>
<evidence type="ECO:0000313" key="10">
    <source>
        <dbReference type="EMBL" id="CAH3112462.1"/>
    </source>
</evidence>
<dbReference type="EMBL" id="CALNXK010000025">
    <property type="protein sequence ID" value="CAH3112462.1"/>
    <property type="molecule type" value="Genomic_DNA"/>
</dbReference>
<keyword evidence="4 6" id="KW-0862">Zinc</keyword>
<keyword evidence="2 6" id="KW-0479">Metal-binding</keyword>
<evidence type="ECO:0000259" key="9">
    <source>
        <dbReference type="PROSITE" id="PS51864"/>
    </source>
</evidence>
<feature type="domain" description="F5/8 type C" evidence="8">
    <location>
        <begin position="237"/>
        <end position="387"/>
    </location>
</feature>
<evidence type="ECO:0000256" key="3">
    <source>
        <dbReference type="ARBA" id="ARBA00022801"/>
    </source>
</evidence>
<dbReference type="InterPro" id="IPR001506">
    <property type="entry name" value="Peptidase_M12A"/>
</dbReference>
<name>A0ABN8NM59_9CNID</name>
<reference evidence="10 11" key="1">
    <citation type="submission" date="2022-05" db="EMBL/GenBank/DDBJ databases">
        <authorList>
            <consortium name="Genoscope - CEA"/>
            <person name="William W."/>
        </authorList>
    </citation>
    <scope>NUCLEOTIDE SEQUENCE [LARGE SCALE GENOMIC DNA]</scope>
</reference>
<dbReference type="PANTHER" id="PTHR10127">
    <property type="entry name" value="DISCOIDIN, CUB, EGF, LAMININ , AND ZINC METALLOPROTEASE DOMAIN CONTAINING"/>
    <property type="match status" value="1"/>
</dbReference>
<evidence type="ECO:0000256" key="2">
    <source>
        <dbReference type="ARBA" id="ARBA00022723"/>
    </source>
</evidence>
<dbReference type="Gene3D" id="2.60.120.260">
    <property type="entry name" value="Galactose-binding domain-like"/>
    <property type="match status" value="1"/>
</dbReference>
<evidence type="ECO:0000259" key="8">
    <source>
        <dbReference type="PROSITE" id="PS50022"/>
    </source>
</evidence>
<dbReference type="PROSITE" id="PS50022">
    <property type="entry name" value="FA58C_3"/>
    <property type="match status" value="1"/>
</dbReference>
<dbReference type="Pfam" id="PF00754">
    <property type="entry name" value="F5_F8_type_C"/>
    <property type="match status" value="1"/>
</dbReference>
<dbReference type="EC" id="3.4.24.-" evidence="7"/>
<dbReference type="PRINTS" id="PR00480">
    <property type="entry name" value="ASTACIN"/>
</dbReference>
<dbReference type="InterPro" id="IPR008979">
    <property type="entry name" value="Galactose-bd-like_sf"/>
</dbReference>
<evidence type="ECO:0000256" key="7">
    <source>
        <dbReference type="RuleBase" id="RU361183"/>
    </source>
</evidence>
<evidence type="ECO:0000313" key="11">
    <source>
        <dbReference type="Proteomes" id="UP001159405"/>
    </source>
</evidence>
<keyword evidence="5 6" id="KW-0482">Metalloprotease</keyword>
<dbReference type="SMART" id="SM00231">
    <property type="entry name" value="FA58C"/>
    <property type="match status" value="1"/>
</dbReference>
<dbReference type="InterPro" id="IPR000421">
    <property type="entry name" value="FA58C"/>
</dbReference>
<feature type="binding site" evidence="6">
    <location>
        <position position="129"/>
    </location>
    <ligand>
        <name>Zn(2+)</name>
        <dbReference type="ChEBI" id="CHEBI:29105"/>
        <note>catalytic</note>
    </ligand>
</feature>
<organism evidence="10 11">
    <name type="scientific">Porites lobata</name>
    <dbReference type="NCBI Taxonomy" id="104759"/>
    <lineage>
        <taxon>Eukaryota</taxon>
        <taxon>Metazoa</taxon>
        <taxon>Cnidaria</taxon>
        <taxon>Anthozoa</taxon>
        <taxon>Hexacorallia</taxon>
        <taxon>Scleractinia</taxon>
        <taxon>Fungiina</taxon>
        <taxon>Poritidae</taxon>
        <taxon>Porites</taxon>
    </lineage>
</organism>
<dbReference type="SUPFAM" id="SSF49785">
    <property type="entry name" value="Galactose-binding domain-like"/>
    <property type="match status" value="1"/>
</dbReference>
<gene>
    <name evidence="10" type="ORF">PLOB_00021451</name>
</gene>
<dbReference type="InterPro" id="IPR024079">
    <property type="entry name" value="MetalloPept_cat_dom_sf"/>
</dbReference>
<keyword evidence="11" id="KW-1185">Reference proteome</keyword>
<proteinExistence type="predicted"/>
<dbReference type="Pfam" id="PF01400">
    <property type="entry name" value="Astacin"/>
    <property type="match status" value="1"/>
</dbReference>
<comment type="cofactor">
    <cofactor evidence="6 7">
        <name>Zn(2+)</name>
        <dbReference type="ChEBI" id="CHEBI:29105"/>
    </cofactor>
    <text evidence="6 7">Binds 1 zinc ion per subunit.</text>
</comment>
<protein>
    <recommendedName>
        <fullName evidence="7">Metalloendopeptidase</fullName>
        <ecNumber evidence="7">3.4.24.-</ecNumber>
    </recommendedName>
</protein>
<evidence type="ECO:0000256" key="4">
    <source>
        <dbReference type="ARBA" id="ARBA00022833"/>
    </source>
</evidence>
<dbReference type="PROSITE" id="PS01286">
    <property type="entry name" value="FA58C_2"/>
    <property type="match status" value="1"/>
</dbReference>
<comment type="caution">
    <text evidence="6">Lacks conserved residue(s) required for the propagation of feature annotation.</text>
</comment>
<sequence>MDKRDPLRMRKAYFPYLAIGNLLEGDIMLESIASSRVSVNKQIHLWPGGIVPYVFDSGLTKLARTVITKAMQALKTLSCVRFIPRASEKYFVRFIRGQGCYSCVGRTLDSNGQVVSIGYGCEHEAIILHELMHTLGFFHTSSRPDRDAYVIIYSKNIRPGFEGNFKKYSHGQVDRLGAPYDYTSLMHLPRNSWSIKGRNTIESRAGPHVVLGQRKGLSVVDRQQLNQLYKCSNNRGCYFAVGLEKGKISDSQLRASSSQLYFEPHQARLHLNAGPKGNGAWCTARNAIGEYLQIDLGSRHKITAIATQGGPRGLFLPAAWVTGYKVQSDNNGNIYSWVTNVQFLNGNWDANSVQYHSLKVPFWARYVRIVPTHWYNHICLRVELYGCK</sequence>
<accession>A0ABN8NM59</accession>
<dbReference type="SUPFAM" id="SSF55486">
    <property type="entry name" value="Metalloproteases ('zincins'), catalytic domain"/>
    <property type="match status" value="1"/>
</dbReference>
<dbReference type="SMART" id="SM00235">
    <property type="entry name" value="ZnMc"/>
    <property type="match status" value="1"/>
</dbReference>
<dbReference type="PANTHER" id="PTHR10127:SF780">
    <property type="entry name" value="METALLOENDOPEPTIDASE"/>
    <property type="match status" value="1"/>
</dbReference>
<evidence type="ECO:0000256" key="1">
    <source>
        <dbReference type="ARBA" id="ARBA00022670"/>
    </source>
</evidence>
<dbReference type="PROSITE" id="PS01285">
    <property type="entry name" value="FA58C_1"/>
    <property type="match status" value="1"/>
</dbReference>
<dbReference type="InterPro" id="IPR006026">
    <property type="entry name" value="Peptidase_Metallo"/>
</dbReference>
<feature type="domain" description="Peptidase M12A" evidence="9">
    <location>
        <begin position="30"/>
        <end position="232"/>
    </location>
</feature>
<evidence type="ECO:0000256" key="6">
    <source>
        <dbReference type="PROSITE-ProRule" id="PRU01211"/>
    </source>
</evidence>
<dbReference type="PROSITE" id="PS51864">
    <property type="entry name" value="ASTACIN"/>
    <property type="match status" value="1"/>
</dbReference>
<feature type="active site" evidence="6">
    <location>
        <position position="130"/>
    </location>
</feature>
<dbReference type="CDD" id="cd00057">
    <property type="entry name" value="FA58C"/>
    <property type="match status" value="1"/>
</dbReference>